<protein>
    <submittedName>
        <fullName evidence="2">Uncharacterized protein</fullName>
    </submittedName>
</protein>
<comment type="caution">
    <text evidence="2">The sequence shown here is derived from an EMBL/GenBank/DDBJ whole genome shotgun (WGS) entry which is preliminary data.</text>
</comment>
<feature type="compositionally biased region" description="Low complexity" evidence="1">
    <location>
        <begin position="59"/>
        <end position="70"/>
    </location>
</feature>
<feature type="compositionally biased region" description="Polar residues" evidence="1">
    <location>
        <begin position="41"/>
        <end position="50"/>
    </location>
</feature>
<evidence type="ECO:0000313" key="3">
    <source>
        <dbReference type="Proteomes" id="UP000298327"/>
    </source>
</evidence>
<dbReference type="AlphaFoldDB" id="A0A4Y9Z5E3"/>
<reference evidence="2 3" key="1">
    <citation type="submission" date="2019-02" db="EMBL/GenBank/DDBJ databases">
        <title>Genome sequencing of the rare red list fungi Dentipellis fragilis.</title>
        <authorList>
            <person name="Buettner E."/>
            <person name="Kellner H."/>
        </authorList>
    </citation>
    <scope>NUCLEOTIDE SEQUENCE [LARGE SCALE GENOMIC DNA]</scope>
    <source>
        <strain evidence="2 3">DSM 105465</strain>
    </source>
</reference>
<feature type="region of interest" description="Disordered" evidence="1">
    <location>
        <begin position="1"/>
        <end position="111"/>
    </location>
</feature>
<feature type="region of interest" description="Disordered" evidence="1">
    <location>
        <begin position="425"/>
        <end position="474"/>
    </location>
</feature>
<dbReference type="EMBL" id="SEOQ01000129">
    <property type="protein sequence ID" value="TFY69732.1"/>
    <property type="molecule type" value="Genomic_DNA"/>
</dbReference>
<keyword evidence="3" id="KW-1185">Reference proteome</keyword>
<proteinExistence type="predicted"/>
<feature type="compositionally biased region" description="Polar residues" evidence="1">
    <location>
        <begin position="1"/>
        <end position="18"/>
    </location>
</feature>
<accession>A0A4Y9Z5E3</accession>
<evidence type="ECO:0000313" key="2">
    <source>
        <dbReference type="EMBL" id="TFY69732.1"/>
    </source>
</evidence>
<dbReference type="Proteomes" id="UP000298327">
    <property type="component" value="Unassembled WGS sequence"/>
</dbReference>
<feature type="region of interest" description="Disordered" evidence="1">
    <location>
        <begin position="161"/>
        <end position="268"/>
    </location>
</feature>
<dbReference type="OrthoDB" id="3250555at2759"/>
<gene>
    <name evidence="2" type="ORF">EVG20_g3015</name>
</gene>
<feature type="compositionally biased region" description="Polar residues" evidence="1">
    <location>
        <begin position="200"/>
        <end position="216"/>
    </location>
</feature>
<feature type="compositionally biased region" description="Polar residues" evidence="1">
    <location>
        <begin position="223"/>
        <end position="245"/>
    </location>
</feature>
<organism evidence="2 3">
    <name type="scientific">Dentipellis fragilis</name>
    <dbReference type="NCBI Taxonomy" id="205917"/>
    <lineage>
        <taxon>Eukaryota</taxon>
        <taxon>Fungi</taxon>
        <taxon>Dikarya</taxon>
        <taxon>Basidiomycota</taxon>
        <taxon>Agaricomycotina</taxon>
        <taxon>Agaricomycetes</taxon>
        <taxon>Russulales</taxon>
        <taxon>Hericiaceae</taxon>
        <taxon>Dentipellis</taxon>
    </lineage>
</organism>
<name>A0A4Y9Z5E3_9AGAM</name>
<feature type="compositionally biased region" description="Polar residues" evidence="1">
    <location>
        <begin position="254"/>
        <end position="268"/>
    </location>
</feature>
<evidence type="ECO:0000256" key="1">
    <source>
        <dbReference type="SAM" id="MobiDB-lite"/>
    </source>
</evidence>
<dbReference type="STRING" id="205917.A0A4Y9Z5E3"/>
<feature type="compositionally biased region" description="Acidic residues" evidence="1">
    <location>
        <begin position="436"/>
        <end position="451"/>
    </location>
</feature>
<sequence length="801" mass="86434">MSSNTSDVDSQDNGSPGSDSRWYHYASGYDFDDESIGSGSGSPDSVNTQMFVDLPPASSTPDLSLSGSSPHAGRLSVFSSDYSPEAYPDAPVDTSDEPRADDNDSEGPSSAFLQCLDRLLSELKGRSNSSCSDDVSDATKSFNAFIRQSVSAEEISQFTAGTYENSPGADTPSGRASGVLDSSACRSSHEVPHPAHALSTRPSSMALSRSTASDSGSLKRKLSASTGSLETRASRDGSQYSSGLSVESEDPASDSFSPSVPGGSNRNIASIGRGAAYIKRRRLTRDSLGAPSDKSPRIYAAEPASLRKARSLRSEASLGEKRRILLLRALTPTQPNHTSVVHTREDASGLESLYAPTVPASPALSPRFDPPALLLPVPPAEYILRPPICAEDAAQRRLDLLLEREANGLDFSGLRLISPFAVISEQRSTSGSNSESDSEDITEYSVSEDEASVTCGSQDCSSDGGMTDSDAGVSQSFDTDIQDGLRTEAMETRASYTQVVPPYDSGSVQAGKPSIYSKDLYDQLMFHPDTRFLAAYLFGRYFLSIADGKSDDGASSQDVGGAKLAMSAVRYDGKGDIDLLRQMELDEGERRLVWDFAVAAVTLSVKSNRDFLPPLRPIYARDFLVLAPHDMCYDDLEHAQRDILETLSYRLAIPTPQNFMDELYILLPALRRLIGCCGWEKLKNMAWKQLLAAIREPDVFRFPISVLTAAVLQLGIGGEGYGDKHRAGCCCSATVNNAGRGPSAVKIDDRYILHLKNGILKDIQQLLRVSQITIDSCKRWLAPLRVNANTGIEWFDHASST</sequence>